<gene>
    <name evidence="3" type="ORF">BSK56_11620</name>
</gene>
<dbReference type="Gene3D" id="3.10.129.10">
    <property type="entry name" value="Hotdog Thioesterase"/>
    <property type="match status" value="1"/>
</dbReference>
<dbReference type="InterPro" id="IPR029069">
    <property type="entry name" value="HotDog_dom_sf"/>
</dbReference>
<evidence type="ECO:0000256" key="1">
    <source>
        <dbReference type="ARBA" id="ARBA00005953"/>
    </source>
</evidence>
<reference evidence="3 4" key="1">
    <citation type="submission" date="2016-10" db="EMBL/GenBank/DDBJ databases">
        <title>Paenibacillus species isolates.</title>
        <authorList>
            <person name="Beno S.M."/>
        </authorList>
    </citation>
    <scope>NUCLEOTIDE SEQUENCE [LARGE SCALE GENOMIC DNA]</scope>
    <source>
        <strain evidence="3 4">FSL H7-0744</strain>
    </source>
</reference>
<dbReference type="NCBIfam" id="TIGR00051">
    <property type="entry name" value="YbgC/FadM family acyl-CoA thioesterase"/>
    <property type="match status" value="1"/>
</dbReference>
<dbReference type="InterPro" id="IPR008272">
    <property type="entry name" value="HB-CoA_thioesterase_AS"/>
</dbReference>
<dbReference type="InterPro" id="IPR006684">
    <property type="entry name" value="YbgC/YbaW"/>
</dbReference>
<dbReference type="PANTHER" id="PTHR31793">
    <property type="entry name" value="4-HYDROXYBENZOYL-COA THIOESTERASE FAMILY MEMBER"/>
    <property type="match status" value="1"/>
</dbReference>
<keyword evidence="4" id="KW-1185">Reference proteome</keyword>
<keyword evidence="2" id="KW-0378">Hydrolase</keyword>
<dbReference type="RefSeq" id="WP_076110661.1">
    <property type="nucleotide sequence ID" value="NZ_MPTB01000012.1"/>
</dbReference>
<dbReference type="EMBL" id="MPTB01000012">
    <property type="protein sequence ID" value="OMD48415.1"/>
    <property type="molecule type" value="Genomic_DNA"/>
</dbReference>
<organism evidence="3 4">
    <name type="scientific">Paenibacillus borealis</name>
    <dbReference type="NCBI Taxonomy" id="160799"/>
    <lineage>
        <taxon>Bacteria</taxon>
        <taxon>Bacillati</taxon>
        <taxon>Bacillota</taxon>
        <taxon>Bacilli</taxon>
        <taxon>Bacillales</taxon>
        <taxon>Paenibacillaceae</taxon>
        <taxon>Paenibacillus</taxon>
    </lineage>
</organism>
<dbReference type="PANTHER" id="PTHR31793:SF27">
    <property type="entry name" value="NOVEL THIOESTERASE SUPERFAMILY DOMAIN AND SAPOSIN A-TYPE DOMAIN CONTAINING PROTEIN (0610012H03RIK)"/>
    <property type="match status" value="1"/>
</dbReference>
<sequence>MESRNRVLSSRWHSTAFRVRYQETDQMGVVYHANYLSWFESGRTEMFRELGFAYRSLENMGVLLPVTAADLQFKSPARYDDLIAVYARLKVFSALRVVYEYEVRRIEEDGESGGEGSSEHGELSALTAAQTLPGELLVSGSTSHVWLNKDWKPVRLDRALPELYQAITGALREEEGGAV</sequence>
<evidence type="ECO:0000313" key="4">
    <source>
        <dbReference type="Proteomes" id="UP000187412"/>
    </source>
</evidence>
<accession>A0ABX3HD47</accession>
<name>A0ABX3HD47_PAEBO</name>
<evidence type="ECO:0000256" key="2">
    <source>
        <dbReference type="ARBA" id="ARBA00022801"/>
    </source>
</evidence>
<dbReference type="PIRSF" id="PIRSF003230">
    <property type="entry name" value="YbgC"/>
    <property type="match status" value="1"/>
</dbReference>
<proteinExistence type="inferred from homology"/>
<comment type="similarity">
    <text evidence="1">Belongs to the 4-hydroxybenzoyl-CoA thioesterase family.</text>
</comment>
<dbReference type="InterPro" id="IPR050563">
    <property type="entry name" value="4-hydroxybenzoyl-CoA_TE"/>
</dbReference>
<protein>
    <submittedName>
        <fullName evidence="3">Thioesterase</fullName>
    </submittedName>
</protein>
<evidence type="ECO:0000313" key="3">
    <source>
        <dbReference type="EMBL" id="OMD48415.1"/>
    </source>
</evidence>
<dbReference type="CDD" id="cd00586">
    <property type="entry name" value="4HBT"/>
    <property type="match status" value="1"/>
</dbReference>
<dbReference type="SUPFAM" id="SSF54637">
    <property type="entry name" value="Thioesterase/thiol ester dehydrase-isomerase"/>
    <property type="match status" value="1"/>
</dbReference>
<dbReference type="Proteomes" id="UP000187412">
    <property type="component" value="Unassembled WGS sequence"/>
</dbReference>
<comment type="caution">
    <text evidence="3">The sequence shown here is derived from an EMBL/GenBank/DDBJ whole genome shotgun (WGS) entry which is preliminary data.</text>
</comment>
<dbReference type="PROSITE" id="PS01328">
    <property type="entry name" value="4HBCOA_THIOESTERASE"/>
    <property type="match status" value="1"/>
</dbReference>
<dbReference type="Pfam" id="PF13279">
    <property type="entry name" value="4HBT_2"/>
    <property type="match status" value="1"/>
</dbReference>